<keyword evidence="7" id="KW-0808">Transferase</keyword>
<dbReference type="GO" id="GO:0004674">
    <property type="term" value="F:protein serine/threonine kinase activity"/>
    <property type="evidence" value="ECO:0007669"/>
    <property type="project" value="UniProtKB-KW"/>
</dbReference>
<reference evidence="18" key="1">
    <citation type="journal article" date="2005" name="PLoS Biol.">
        <title>The genomes of Oryza sativa: a history of duplications.</title>
        <authorList>
            <person name="Yu J."/>
            <person name="Wang J."/>
            <person name="Lin W."/>
            <person name="Li S."/>
            <person name="Li H."/>
            <person name="Zhou J."/>
            <person name="Ni P."/>
            <person name="Dong W."/>
            <person name="Hu S."/>
            <person name="Zeng C."/>
            <person name="Zhang J."/>
            <person name="Zhang Y."/>
            <person name="Li R."/>
            <person name="Xu Z."/>
            <person name="Li S."/>
            <person name="Li X."/>
            <person name="Zheng H."/>
            <person name="Cong L."/>
            <person name="Lin L."/>
            <person name="Yin J."/>
            <person name="Geng J."/>
            <person name="Li G."/>
            <person name="Shi J."/>
            <person name="Liu J."/>
            <person name="Lv H."/>
            <person name="Li J."/>
            <person name="Wang J."/>
            <person name="Deng Y."/>
            <person name="Ran L."/>
            <person name="Shi X."/>
            <person name="Wang X."/>
            <person name="Wu Q."/>
            <person name="Li C."/>
            <person name="Ren X."/>
            <person name="Wang J."/>
            <person name="Wang X."/>
            <person name="Li D."/>
            <person name="Liu D."/>
            <person name="Zhang X."/>
            <person name="Ji Z."/>
            <person name="Zhao W."/>
            <person name="Sun Y."/>
            <person name="Zhang Z."/>
            <person name="Bao J."/>
            <person name="Han Y."/>
            <person name="Dong L."/>
            <person name="Ji J."/>
            <person name="Chen P."/>
            <person name="Wu S."/>
            <person name="Liu J."/>
            <person name="Xiao Y."/>
            <person name="Bu D."/>
            <person name="Tan J."/>
            <person name="Yang L."/>
            <person name="Ye C."/>
            <person name="Zhang J."/>
            <person name="Xu J."/>
            <person name="Zhou Y."/>
            <person name="Yu Y."/>
            <person name="Zhang B."/>
            <person name="Zhuang S."/>
            <person name="Wei H."/>
            <person name="Liu B."/>
            <person name="Lei M."/>
            <person name="Yu H."/>
            <person name="Li Y."/>
            <person name="Xu H."/>
            <person name="Wei S."/>
            <person name="He X."/>
            <person name="Fang L."/>
            <person name="Zhang Z."/>
            <person name="Zhang Y."/>
            <person name="Huang X."/>
            <person name="Su Z."/>
            <person name="Tong W."/>
            <person name="Li J."/>
            <person name="Tong Z."/>
            <person name="Li S."/>
            <person name="Ye J."/>
            <person name="Wang L."/>
            <person name="Fang L."/>
            <person name="Lei T."/>
            <person name="Chen C."/>
            <person name="Chen H."/>
            <person name="Xu Z."/>
            <person name="Li H."/>
            <person name="Huang H."/>
            <person name="Zhang F."/>
            <person name="Xu H."/>
            <person name="Li N."/>
            <person name="Zhao C."/>
            <person name="Li S."/>
            <person name="Dong L."/>
            <person name="Huang Y."/>
            <person name="Li L."/>
            <person name="Xi Y."/>
            <person name="Qi Q."/>
            <person name="Li W."/>
            <person name="Zhang B."/>
            <person name="Hu W."/>
            <person name="Zhang Y."/>
            <person name="Tian X."/>
            <person name="Jiao Y."/>
            <person name="Liang X."/>
            <person name="Jin J."/>
            <person name="Gao L."/>
            <person name="Zheng W."/>
            <person name="Hao B."/>
            <person name="Liu S."/>
            <person name="Wang W."/>
            <person name="Yuan L."/>
            <person name="Cao M."/>
            <person name="McDermott J."/>
            <person name="Samudrala R."/>
            <person name="Wang J."/>
            <person name="Wong G.K."/>
            <person name="Yang H."/>
        </authorList>
    </citation>
    <scope>NUCLEOTIDE SEQUENCE [LARGE SCALE GENOMIC DNA]</scope>
</reference>
<evidence type="ECO:0000256" key="16">
    <source>
        <dbReference type="ARBA" id="ARBA00048679"/>
    </source>
</evidence>
<evidence type="ECO:0000256" key="4">
    <source>
        <dbReference type="ARBA" id="ARBA00022475"/>
    </source>
</evidence>
<evidence type="ECO:0000256" key="1">
    <source>
        <dbReference type="ARBA" id="ARBA00004251"/>
    </source>
</evidence>
<feature type="transmembrane region" description="Helical" evidence="17">
    <location>
        <begin position="25"/>
        <end position="48"/>
    </location>
</feature>
<feature type="transmembrane region" description="Helical" evidence="17">
    <location>
        <begin position="617"/>
        <end position="639"/>
    </location>
</feature>
<feature type="transmembrane region" description="Helical" evidence="17">
    <location>
        <begin position="651"/>
        <end position="674"/>
    </location>
</feature>
<dbReference type="SMART" id="SM00369">
    <property type="entry name" value="LRR_TYP"/>
    <property type="match status" value="8"/>
</dbReference>
<dbReference type="FunFam" id="3.80.10.10:FF:000095">
    <property type="entry name" value="LRR receptor-like serine/threonine-protein kinase GSO1"/>
    <property type="match status" value="1"/>
</dbReference>
<keyword evidence="4" id="KW-1003">Cell membrane</keyword>
<keyword evidence="8 17" id="KW-0812">Transmembrane</keyword>
<keyword evidence="13 17" id="KW-0472">Membrane</keyword>
<keyword evidence="12 17" id="KW-1133">Transmembrane helix</keyword>
<dbReference type="PROSITE" id="PS51450">
    <property type="entry name" value="LRR"/>
    <property type="match status" value="2"/>
</dbReference>
<dbReference type="InterPro" id="IPR046956">
    <property type="entry name" value="RLP23-like"/>
</dbReference>
<evidence type="ECO:0000256" key="2">
    <source>
        <dbReference type="ARBA" id="ARBA00009592"/>
    </source>
</evidence>
<keyword evidence="6" id="KW-0433">Leucine-rich repeat</keyword>
<comment type="subcellular location">
    <subcellularLocation>
        <location evidence="1">Cell membrane</location>
        <topology evidence="1">Single-pass type I membrane protein</topology>
    </subcellularLocation>
</comment>
<keyword evidence="10" id="KW-0677">Repeat</keyword>
<dbReference type="PANTHER" id="PTHR48061">
    <property type="entry name" value="LEUCINE-RICH REPEAT RECEPTOR PROTEIN KINASE EMS1-LIKE-RELATED"/>
    <property type="match status" value="1"/>
</dbReference>
<sequence length="847" mass="91953">MAGGGSDSAVLEGQRRAQRGWEARVLAEIVFVELLFVFSKIIFAAVGIGKIPQSLFALPRLENVYLQENQLSGSLEDIPYPLTSSLLCIDLANNQLSGPIPNSLFHLTNLNYLILESNKFTGTVELSSVWKQKNLFILSLSNNLISLIDDEGTLKYLDAVSLLDLSSNQITGAIPNWIWENWKGHLNILNLSCNMLTTLEQSPSLVNMSNLAYLDLSFNRLQGSIPIPVTTSSEIALDYSNNHFSSIVPNFGIYLENASYINFSNNKLSGNVPSSICNASKAIITDLSGNNYSGSVPACLTGSVNLSVLKLRDNQFHGVLPNNSREGCNLQSIDVNGNQIEGKLPRSLSYCQYLELLDAGNNQIVDSFPFWLGKLPNLRVLVLRSNKLNGTIRGLKGCHQNCNHFKRLQIIDLASNHFSGNIHPEWFEHFQSMMENDNDEGHILEHTTNTKIPLLYQDITVVNYKGGTLMFTKILTTFKVIDLSDNSFGGPIPKSLGKLVSLRGLNLSHNAFTGHIPSQLNSLTQLESLDLSWNKLSGEIPPELASLTSLAWLNLSYNNLTRRIPQGNQFGSFSNSSFEGNVNLCGKPLSKQCDTPGSTSPSASAPSGTNSFWQDRLGVILLFIFSGLGFTVGFILAVWSSGAIYKQCALCANLCGGPVAHSLEHLVALVVWWWKKRAMTKQTDRTGHPSSDPLIADCNICLKSATSGTLDTISPSSPPPSSSPPYNLMPHSGEVQVVAVITDWDVRDRLRWGRRTARGGSLAAAGGGAAAGPPGRHALQPSGRACTMQEREIVPSSPGGWPGEIPALVQTLPPLTRRCTSSIAGRVAGKAAGGGTWPRPRLVFAAT</sequence>
<dbReference type="FunFam" id="3.80.10.10:FF:000041">
    <property type="entry name" value="LRR receptor-like serine/threonine-protein kinase ERECTA"/>
    <property type="match status" value="1"/>
</dbReference>
<dbReference type="Proteomes" id="UP000007752">
    <property type="component" value="Chromosome 1"/>
</dbReference>
<protein>
    <recommendedName>
        <fullName evidence="3">non-specific serine/threonine protein kinase</fullName>
        <ecNumber evidence="3">2.7.11.1</ecNumber>
    </recommendedName>
</protein>
<reference evidence="18" key="2">
    <citation type="submission" date="2008-12" db="EMBL/GenBank/DDBJ databases">
        <title>Improved gene annotation of the rice (Oryza sativa) genomes.</title>
        <authorList>
            <person name="Wang J."/>
            <person name="Li R."/>
            <person name="Fan W."/>
            <person name="Huang Q."/>
            <person name="Zhang J."/>
            <person name="Zhou Y."/>
            <person name="Hu Y."/>
            <person name="Zi S."/>
            <person name="Li J."/>
            <person name="Ni P."/>
            <person name="Zheng H."/>
            <person name="Zhang Y."/>
            <person name="Zhao M."/>
            <person name="Hao Q."/>
            <person name="McDermott J."/>
            <person name="Samudrala R."/>
            <person name="Kristiansen K."/>
            <person name="Wong G.K.-S."/>
        </authorList>
    </citation>
    <scope>NUCLEOTIDE SEQUENCE</scope>
</reference>
<evidence type="ECO:0000256" key="17">
    <source>
        <dbReference type="SAM" id="Phobius"/>
    </source>
</evidence>
<comment type="catalytic activity">
    <reaction evidence="15">
        <text>L-threonyl-[protein] + ATP = O-phospho-L-threonyl-[protein] + ADP + H(+)</text>
        <dbReference type="Rhea" id="RHEA:46608"/>
        <dbReference type="Rhea" id="RHEA-COMP:11060"/>
        <dbReference type="Rhea" id="RHEA-COMP:11605"/>
        <dbReference type="ChEBI" id="CHEBI:15378"/>
        <dbReference type="ChEBI" id="CHEBI:30013"/>
        <dbReference type="ChEBI" id="CHEBI:30616"/>
        <dbReference type="ChEBI" id="CHEBI:61977"/>
        <dbReference type="ChEBI" id="CHEBI:456216"/>
        <dbReference type="EC" id="2.7.11.1"/>
    </reaction>
</comment>
<evidence type="ECO:0000256" key="11">
    <source>
        <dbReference type="ARBA" id="ARBA00022777"/>
    </source>
</evidence>
<dbReference type="Pfam" id="PF00560">
    <property type="entry name" value="LRR_1"/>
    <property type="match status" value="8"/>
</dbReference>
<evidence type="ECO:0000256" key="9">
    <source>
        <dbReference type="ARBA" id="ARBA00022729"/>
    </source>
</evidence>
<dbReference type="PRINTS" id="PR00019">
    <property type="entry name" value="LEURICHRPT"/>
</dbReference>
<evidence type="ECO:0000313" key="18">
    <source>
        <dbReference type="EMBL" id="EAZ10649.1"/>
    </source>
</evidence>
<evidence type="ECO:0000256" key="10">
    <source>
        <dbReference type="ARBA" id="ARBA00022737"/>
    </source>
</evidence>
<evidence type="ECO:0000256" key="14">
    <source>
        <dbReference type="ARBA" id="ARBA00023180"/>
    </source>
</evidence>
<keyword evidence="14" id="KW-0325">Glycoprotein</keyword>
<dbReference type="InterPro" id="IPR001611">
    <property type="entry name" value="Leu-rich_rpt"/>
</dbReference>
<dbReference type="EMBL" id="CM000138">
    <property type="protein sequence ID" value="EAZ10649.1"/>
    <property type="molecule type" value="Genomic_DNA"/>
</dbReference>
<dbReference type="PANTHER" id="PTHR48061:SF39">
    <property type="entry name" value="LEUCINE-RICH REPEAT-CONTAINING N-TERMINAL PLANT-TYPE DOMAIN-CONTAINING PROTEIN"/>
    <property type="match status" value="1"/>
</dbReference>
<dbReference type="InterPro" id="IPR003591">
    <property type="entry name" value="Leu-rich_rpt_typical-subtyp"/>
</dbReference>
<evidence type="ECO:0000256" key="6">
    <source>
        <dbReference type="ARBA" id="ARBA00022614"/>
    </source>
</evidence>
<gene>
    <name evidence="18" type="ORF">OsJ_00480</name>
</gene>
<dbReference type="Gene3D" id="3.80.10.10">
    <property type="entry name" value="Ribonuclease Inhibitor"/>
    <property type="match status" value="2"/>
</dbReference>
<dbReference type="AlphaFoldDB" id="A2ZPK2"/>
<accession>A2ZPK2</accession>
<dbReference type="GO" id="GO:0005886">
    <property type="term" value="C:plasma membrane"/>
    <property type="evidence" value="ECO:0007669"/>
    <property type="project" value="UniProtKB-SubCell"/>
</dbReference>
<evidence type="ECO:0000256" key="7">
    <source>
        <dbReference type="ARBA" id="ARBA00022679"/>
    </source>
</evidence>
<proteinExistence type="inferred from homology"/>
<evidence type="ECO:0000256" key="12">
    <source>
        <dbReference type="ARBA" id="ARBA00022989"/>
    </source>
</evidence>
<name>A2ZPK2_ORYSJ</name>
<dbReference type="EC" id="2.7.11.1" evidence="3"/>
<keyword evidence="9" id="KW-0732">Signal</keyword>
<evidence type="ECO:0000256" key="13">
    <source>
        <dbReference type="ARBA" id="ARBA00023136"/>
    </source>
</evidence>
<keyword evidence="5" id="KW-0723">Serine/threonine-protein kinase</keyword>
<comment type="similarity">
    <text evidence="2">Belongs to the RLP family.</text>
</comment>
<evidence type="ECO:0000256" key="8">
    <source>
        <dbReference type="ARBA" id="ARBA00022692"/>
    </source>
</evidence>
<evidence type="ECO:0000256" key="15">
    <source>
        <dbReference type="ARBA" id="ARBA00047899"/>
    </source>
</evidence>
<comment type="catalytic activity">
    <reaction evidence="16">
        <text>L-seryl-[protein] + ATP = O-phospho-L-seryl-[protein] + ADP + H(+)</text>
        <dbReference type="Rhea" id="RHEA:17989"/>
        <dbReference type="Rhea" id="RHEA-COMP:9863"/>
        <dbReference type="Rhea" id="RHEA-COMP:11604"/>
        <dbReference type="ChEBI" id="CHEBI:15378"/>
        <dbReference type="ChEBI" id="CHEBI:29999"/>
        <dbReference type="ChEBI" id="CHEBI:30616"/>
        <dbReference type="ChEBI" id="CHEBI:83421"/>
        <dbReference type="ChEBI" id="CHEBI:456216"/>
        <dbReference type="EC" id="2.7.11.1"/>
    </reaction>
</comment>
<dbReference type="InterPro" id="IPR032675">
    <property type="entry name" value="LRR_dom_sf"/>
</dbReference>
<organism evidence="18">
    <name type="scientific">Oryza sativa subsp. japonica</name>
    <name type="common">Rice</name>
    <dbReference type="NCBI Taxonomy" id="39947"/>
    <lineage>
        <taxon>Eukaryota</taxon>
        <taxon>Viridiplantae</taxon>
        <taxon>Streptophyta</taxon>
        <taxon>Embryophyta</taxon>
        <taxon>Tracheophyta</taxon>
        <taxon>Spermatophyta</taxon>
        <taxon>Magnoliopsida</taxon>
        <taxon>Liliopsida</taxon>
        <taxon>Poales</taxon>
        <taxon>Poaceae</taxon>
        <taxon>BOP clade</taxon>
        <taxon>Oryzoideae</taxon>
        <taxon>Oryzeae</taxon>
        <taxon>Oryzinae</taxon>
        <taxon>Oryza</taxon>
        <taxon>Oryza sativa</taxon>
    </lineage>
</organism>
<keyword evidence="11" id="KW-0418">Kinase</keyword>
<dbReference type="SUPFAM" id="SSF52058">
    <property type="entry name" value="L domain-like"/>
    <property type="match status" value="2"/>
</dbReference>
<evidence type="ECO:0000256" key="3">
    <source>
        <dbReference type="ARBA" id="ARBA00012513"/>
    </source>
</evidence>
<evidence type="ECO:0000256" key="5">
    <source>
        <dbReference type="ARBA" id="ARBA00022527"/>
    </source>
</evidence>